<dbReference type="STRING" id="35622.SAMN04489764_4315"/>
<organism evidence="2 3">
    <name type="scientific">Thermostaphylospora chromogena</name>
    <dbReference type="NCBI Taxonomy" id="35622"/>
    <lineage>
        <taxon>Bacteria</taxon>
        <taxon>Bacillati</taxon>
        <taxon>Actinomycetota</taxon>
        <taxon>Actinomycetes</taxon>
        <taxon>Streptosporangiales</taxon>
        <taxon>Thermomonosporaceae</taxon>
        <taxon>Thermostaphylospora</taxon>
    </lineage>
</organism>
<evidence type="ECO:0000313" key="2">
    <source>
        <dbReference type="EMBL" id="SDR23476.1"/>
    </source>
</evidence>
<feature type="compositionally biased region" description="Basic residues" evidence="1">
    <location>
        <begin position="719"/>
        <end position="728"/>
    </location>
</feature>
<evidence type="ECO:0000313" key="3">
    <source>
        <dbReference type="Proteomes" id="UP000217103"/>
    </source>
</evidence>
<keyword evidence="3" id="KW-1185">Reference proteome</keyword>
<proteinExistence type="predicted"/>
<reference evidence="2 3" key="1">
    <citation type="submission" date="2016-10" db="EMBL/GenBank/DDBJ databases">
        <authorList>
            <person name="de Groot N.N."/>
        </authorList>
    </citation>
    <scope>NUCLEOTIDE SEQUENCE [LARGE SCALE GENOMIC DNA]</scope>
    <source>
        <strain evidence="2 3">DSM 43794</strain>
    </source>
</reference>
<name>A0A1H1HEH8_9ACTN</name>
<evidence type="ECO:0000256" key="1">
    <source>
        <dbReference type="SAM" id="MobiDB-lite"/>
    </source>
</evidence>
<dbReference type="NCBIfam" id="TIGR03986">
    <property type="entry name" value="TIGR03986 family CRISPR-associated RAMP protein"/>
    <property type="match status" value="1"/>
</dbReference>
<dbReference type="RefSeq" id="WP_093261411.1">
    <property type="nucleotide sequence ID" value="NZ_FNKK01000002.1"/>
</dbReference>
<protein>
    <submittedName>
        <fullName evidence="2">CRISPR-associated protein</fullName>
    </submittedName>
</protein>
<dbReference type="EMBL" id="FNKK01000002">
    <property type="protein sequence ID" value="SDR23476.1"/>
    <property type="molecule type" value="Genomic_DNA"/>
</dbReference>
<dbReference type="AlphaFoldDB" id="A0A1H1HEH8"/>
<accession>A0A1H1HEH8</accession>
<dbReference type="InterPro" id="IPR023825">
    <property type="entry name" value="CRISPR-assoc_RAMP_BGP1436"/>
</dbReference>
<gene>
    <name evidence="2" type="ORF">SAMN04489764_4315</name>
</gene>
<dbReference type="OrthoDB" id="5362408at2"/>
<feature type="region of interest" description="Disordered" evidence="1">
    <location>
        <begin position="261"/>
        <end position="286"/>
    </location>
</feature>
<feature type="region of interest" description="Disordered" evidence="1">
    <location>
        <begin position="649"/>
        <end position="728"/>
    </location>
</feature>
<feature type="compositionally biased region" description="Basic and acidic residues" evidence="1">
    <location>
        <begin position="261"/>
        <end position="270"/>
    </location>
</feature>
<sequence>MTRQFLNPYTFIPAFPRKGLPTELTDGPPPSRDVLRPTAWTGRIGVTLTVETPLLLLDTARHRPPAKSEGEHKVYPVHLRDGRPHLAATSVKGMLRAGYEAITNSRFGVFDQHDTPLGFRRGADYALDMVPVYIAREGMVFRASMALLELYDKDGRYLRPEDEALRHGDRLRAVISDDGGNSATVLEFAHKGSDRKLDATRGRVVEGIAYVTGPNIEGKRFERFFYLDEKRERLPLARPWEELVTDWKRLIADYRNAHDDAELHQRRSPDGRIAGPGERIGAGPGQLAWSPQIHDDEWMTLKPRSVCYARLCDDGIERFYPVMIPRDLYPISPRDLLDESLLPAPCYEKLSPADRVFGWVAPKGSGVIPAAYRGRLRIGPVVCDGDASAVQRFAGDGLPLAILGRPKPQQGRFYLSESKERPDKPIRATSKEDLYREGRGLRGRKAYWHHAGLDAERHWDVETRADPTQEAINGRYREYRRPYKPVDEDGTLVDRRYYATIKGEEQRDTQNRSIEGWVKPGTTFHFTIEVRDLDTHELGALAWLLTLPEGHYHRLGLGRPLGFGSVRLDVDPERTELHSGADYQVYYRTLSGNLPDTDGMRILQDARAAFLKVVDASPALRTIRDAMLAVARGNPDLPVHYPRTYPKELRADVPAPPDPRGRNFTWFTENERMEKGRNAPGRGRSLPSPLDMTEPLQVYEERKGRSKGRSSRKKEGGYRGKRGHPRGR</sequence>
<dbReference type="Proteomes" id="UP000217103">
    <property type="component" value="Unassembled WGS sequence"/>
</dbReference>